<organism evidence="1 2">
    <name type="scientific">Aspergillus kawachii</name>
    <name type="common">White koji mold</name>
    <name type="synonym">Aspergillus awamori var. kawachi</name>
    <dbReference type="NCBI Taxonomy" id="1069201"/>
    <lineage>
        <taxon>Eukaryota</taxon>
        <taxon>Fungi</taxon>
        <taxon>Dikarya</taxon>
        <taxon>Ascomycota</taxon>
        <taxon>Pezizomycotina</taxon>
        <taxon>Eurotiomycetes</taxon>
        <taxon>Eurotiomycetidae</taxon>
        <taxon>Eurotiales</taxon>
        <taxon>Aspergillaceae</taxon>
        <taxon>Aspergillus</taxon>
        <taxon>Aspergillus subgen. Circumdati</taxon>
    </lineage>
</organism>
<dbReference type="KEGG" id="aluc:AKAW2_50167S"/>
<dbReference type="RefSeq" id="XP_041543588.1">
    <property type="nucleotide sequence ID" value="XM_041689954.1"/>
</dbReference>
<dbReference type="OrthoDB" id="4177740at2759"/>
<reference evidence="1" key="2">
    <citation type="submission" date="2021-02" db="EMBL/GenBank/DDBJ databases">
        <title>Aspergillus luchuensis mut. kawachii IFO 4304 genome sequence.</title>
        <authorList>
            <person name="Mori K."/>
            <person name="Kadooka C."/>
            <person name="Goto M."/>
            <person name="Futagami T."/>
        </authorList>
    </citation>
    <scope>NUCLEOTIDE SEQUENCE</scope>
    <source>
        <strain evidence="1">IFO 4308</strain>
    </source>
</reference>
<keyword evidence="2" id="KW-1185">Reference proteome</keyword>
<dbReference type="AlphaFoldDB" id="A0A7R7WBC1"/>
<name>A0A7R7WBC1_ASPKA</name>
<evidence type="ECO:0000313" key="2">
    <source>
        <dbReference type="Proteomes" id="UP000661280"/>
    </source>
</evidence>
<gene>
    <name evidence="1" type="ORF">AKAW2_50167S</name>
</gene>
<dbReference type="Proteomes" id="UP000661280">
    <property type="component" value="Chromosome 5"/>
</dbReference>
<reference evidence="1" key="1">
    <citation type="submission" date="2021-01" db="EMBL/GenBank/DDBJ databases">
        <authorList>
            <consortium name="Aspergillus luchuensis mut. kawachii IFO 4304 genome sequencing consortium"/>
            <person name="Kazuki M."/>
            <person name="Futagami T."/>
        </authorList>
    </citation>
    <scope>NUCLEOTIDE SEQUENCE</scope>
    <source>
        <strain evidence="1">IFO 4308</strain>
    </source>
</reference>
<evidence type="ECO:0000313" key="1">
    <source>
        <dbReference type="EMBL" id="BCR99825.1"/>
    </source>
</evidence>
<dbReference type="EMBL" id="AP024429">
    <property type="protein sequence ID" value="BCR99825.1"/>
    <property type="molecule type" value="Genomic_DNA"/>
</dbReference>
<sequence length="268" mass="31013">MSSTESEEHMKLRDDLRELRTTFSSFRADQFDYSYLQALKVNVSSMDLDNPDKKPNFFTACRASLLLDPDDEYDRGKRITYPDFESTDPIHRRPIDCAKNLIAYFSSYITANDIGSETKISATSWSSISLGEKPFDGLDEYKEPEFGVTSAIRVRNSSHPHVKAMIYNDLEGKDGRLLRGEIILALRIILAQARWRRLFGHMTVPVLLFSFMGRQHARIIEAYFDGKLLVMRPTRLFDLCDKDKVLIKRFGQWYFGEPTGETRKKLRS</sequence>
<proteinExistence type="predicted"/>
<protein>
    <submittedName>
        <fullName evidence="1">Uncharacterized protein</fullName>
    </submittedName>
</protein>
<accession>A0A7R7WBC1</accession>
<dbReference type="GeneID" id="64961147"/>